<dbReference type="PANTHER" id="PTHR19441:SF30">
    <property type="entry name" value="ELAFIN"/>
    <property type="match status" value="1"/>
</dbReference>
<feature type="domain" description="WAP" evidence="5">
    <location>
        <begin position="288"/>
        <end position="333"/>
    </location>
</feature>
<feature type="compositionally biased region" description="Basic and acidic residues" evidence="3">
    <location>
        <begin position="74"/>
        <end position="91"/>
    </location>
</feature>
<feature type="domain" description="WAP" evidence="5">
    <location>
        <begin position="136"/>
        <end position="182"/>
    </location>
</feature>
<feature type="domain" description="WAP" evidence="5">
    <location>
        <begin position="490"/>
        <end position="535"/>
    </location>
</feature>
<keyword evidence="1 4" id="KW-0732">Signal</keyword>
<feature type="domain" description="WAP" evidence="5">
    <location>
        <begin position="389"/>
        <end position="434"/>
    </location>
</feature>
<dbReference type="InterPro" id="IPR036645">
    <property type="entry name" value="Elafin-like_sf"/>
</dbReference>
<feature type="domain" description="WAP" evidence="5">
    <location>
        <begin position="812"/>
        <end position="857"/>
    </location>
</feature>
<keyword evidence="2" id="KW-1015">Disulfide bond</keyword>
<gene>
    <name evidence="6" type="ORF">M514_27845</name>
</gene>
<feature type="region of interest" description="Disordered" evidence="3">
    <location>
        <begin position="72"/>
        <end position="94"/>
    </location>
</feature>
<dbReference type="InterPro" id="IPR050514">
    <property type="entry name" value="WAP_four-disulfide_core"/>
</dbReference>
<dbReference type="PROSITE" id="PS51390">
    <property type="entry name" value="WAP"/>
    <property type="match status" value="17"/>
</dbReference>
<feature type="chain" id="PRO_5001795461" description="WAP domain-containing protein" evidence="4">
    <location>
        <begin position="22"/>
        <end position="1027"/>
    </location>
</feature>
<reference evidence="6" key="1">
    <citation type="journal article" date="2014" name="Nat. Genet.">
        <title>Genome and transcriptome of the porcine whipworm Trichuris suis.</title>
        <authorList>
            <person name="Jex A.R."/>
            <person name="Nejsum P."/>
            <person name="Schwarz E.M."/>
            <person name="Hu L."/>
            <person name="Young N.D."/>
            <person name="Hall R.S."/>
            <person name="Korhonen P.K."/>
            <person name="Liao S."/>
            <person name="Thamsborg S."/>
            <person name="Xia J."/>
            <person name="Xu P."/>
            <person name="Wang S."/>
            <person name="Scheerlinck J.P."/>
            <person name="Hofmann A."/>
            <person name="Sternberg P.W."/>
            <person name="Wang J."/>
            <person name="Gasser R.B."/>
        </authorList>
    </citation>
    <scope>NUCLEOTIDE SEQUENCE [LARGE SCALE GENOMIC DNA]</scope>
    <source>
        <strain evidence="6">DCEP-RM93F</strain>
    </source>
</reference>
<feature type="domain" description="WAP" evidence="5">
    <location>
        <begin position="692"/>
        <end position="737"/>
    </location>
</feature>
<feature type="domain" description="WAP" evidence="5">
    <location>
        <begin position="912"/>
        <end position="957"/>
    </location>
</feature>
<dbReference type="Gene3D" id="4.10.75.10">
    <property type="entry name" value="Elafin-like"/>
    <property type="match status" value="18"/>
</dbReference>
<dbReference type="GO" id="GO:0005615">
    <property type="term" value="C:extracellular space"/>
    <property type="evidence" value="ECO:0007669"/>
    <property type="project" value="TreeGrafter"/>
</dbReference>
<dbReference type="AlphaFoldDB" id="A0A085MRX7"/>
<feature type="domain" description="WAP" evidence="5">
    <location>
        <begin position="591"/>
        <end position="636"/>
    </location>
</feature>
<organism evidence="6">
    <name type="scientific">Trichuris suis</name>
    <name type="common">pig whipworm</name>
    <dbReference type="NCBI Taxonomy" id="68888"/>
    <lineage>
        <taxon>Eukaryota</taxon>
        <taxon>Metazoa</taxon>
        <taxon>Ecdysozoa</taxon>
        <taxon>Nematoda</taxon>
        <taxon>Enoplea</taxon>
        <taxon>Dorylaimia</taxon>
        <taxon>Trichinellida</taxon>
        <taxon>Trichuridae</taxon>
        <taxon>Trichuris</taxon>
    </lineage>
</organism>
<dbReference type="Pfam" id="PF00095">
    <property type="entry name" value="WAP"/>
    <property type="match status" value="19"/>
</dbReference>
<feature type="domain" description="WAP" evidence="5">
    <location>
        <begin position="641"/>
        <end position="687"/>
    </location>
</feature>
<feature type="domain" description="WAP" evidence="5">
    <location>
        <begin position="540"/>
        <end position="586"/>
    </location>
</feature>
<sequence>MTSLVHLLIALAICLLQAVESAKIGRCPPRPFAAGRARFCSSDNQCPGWKKCCLVKKGYACTTPAFYNPHQHIPPRDHTKPITRPSEKEKPGTCPPTNIFTGKAPFCKRDSDCEGSQKCCLTKAGNQCVQPLNEAQKAKPGTCPPYPFGPVGAAMFCQTDFDCKGTQKCCMTKVGYDCTPPAEESQEVNKPGECPAEPTIAGKALFCRSDKDCDGSEKCCLTKVGKECVKPVQKPAPSAKPGTCPPYPMGPVGAALFCQTDDDCQGTQKCCMTKVGYDCTAPMEESQDPNKPGECPAEPAIAGKALFCRSDKDCDGSEKCCVTKVGKECVMPVQKPGPSAKPGTCPPYPFGFAGLAMFCQTDFDCKGTLKCCMTSVGYNCTLPVEESHEVNKPGECPAEPAVAGKALFCRSDKDCDGSEKCCLTKVGKECVRPVQKPGPSAKPGTCPPYPFGPVGAALFCQTDYDCQGIQKCCMTKVGYECTAPMEHSQDPNKPGECPAEPANAGKALFCRSDKDCEGSEKCCVTKVGKECVMPVQKPGPNAKPGNCPPYPFGPVGAALFCQTDYDCQGIQKCCMTKVGYECTAPMEHSQDPNKPGECPAEPAIAGKALFCRSDKDCDGSEKCCVTKVGKECVMPVQRPGPSAKPGTCPPYPFGFAGLAMFCQTDFDCKGTLKCCMTSVGYNCTLPVEESQEVNKPGECPAEPPFSGRALFCRSDKDCDGSEKCCLTKVGKECVNPVQKPGPSAKPGTCPAYPFGHVGLAMFCQTDFDCKGTLKCCITSVGYNCTLPVEESMITNRLLLMKTLSKNYRIGQGGNKPGQCPAAPAITGKALLCRSDDDCDGADKCCLTTVGRTCVKPVEPRPVSKKGSCPPKPTGPIGLANFCESDFDCEGSMKCCITNVGYDCTSPVEESLRPSKRGICPWPSSVMERGRLCSSDGDCQGSRKCCPTKAGNACVKPVSEGMVFVIVRLDVVSGAVFPELAGGRGTCPPAAYVMGLPGSCRRHRDCEDGKKCCDGVDGKSCSVLVLPS</sequence>
<dbReference type="EMBL" id="KL367707">
    <property type="protein sequence ID" value="KFD59973.1"/>
    <property type="molecule type" value="Genomic_DNA"/>
</dbReference>
<feature type="domain" description="WAP" evidence="5">
    <location>
        <begin position="338"/>
        <end position="384"/>
    </location>
</feature>
<feature type="domain" description="WAP" evidence="5">
    <location>
        <begin position="439"/>
        <end position="485"/>
    </location>
</feature>
<feature type="signal peptide" evidence="4">
    <location>
        <begin position="1"/>
        <end position="21"/>
    </location>
</feature>
<feature type="domain" description="WAP" evidence="5">
    <location>
        <begin position="861"/>
        <end position="907"/>
    </location>
</feature>
<feature type="domain" description="WAP" evidence="5">
    <location>
        <begin position="742"/>
        <end position="788"/>
    </location>
</feature>
<dbReference type="GO" id="GO:0045087">
    <property type="term" value="P:innate immune response"/>
    <property type="evidence" value="ECO:0007669"/>
    <property type="project" value="TreeGrafter"/>
</dbReference>
<feature type="domain" description="WAP" evidence="5">
    <location>
        <begin position="187"/>
        <end position="232"/>
    </location>
</feature>
<name>A0A085MRX7_9BILA</name>
<evidence type="ECO:0000256" key="2">
    <source>
        <dbReference type="ARBA" id="ARBA00023157"/>
    </source>
</evidence>
<evidence type="ECO:0000256" key="4">
    <source>
        <dbReference type="SAM" id="SignalP"/>
    </source>
</evidence>
<dbReference type="GO" id="GO:0019731">
    <property type="term" value="P:antibacterial humoral response"/>
    <property type="evidence" value="ECO:0007669"/>
    <property type="project" value="TreeGrafter"/>
</dbReference>
<dbReference type="Proteomes" id="UP000030758">
    <property type="component" value="Unassembled WGS sequence"/>
</dbReference>
<evidence type="ECO:0000259" key="5">
    <source>
        <dbReference type="PROSITE" id="PS51390"/>
    </source>
</evidence>
<dbReference type="SMART" id="SM00217">
    <property type="entry name" value="WAP"/>
    <property type="match status" value="19"/>
</dbReference>
<evidence type="ECO:0000256" key="1">
    <source>
        <dbReference type="ARBA" id="ARBA00022729"/>
    </source>
</evidence>
<dbReference type="InterPro" id="IPR008197">
    <property type="entry name" value="WAP_dom"/>
</dbReference>
<dbReference type="PANTHER" id="PTHR19441">
    <property type="entry name" value="WHEY ACDIC PROTEIN WAP"/>
    <property type="match status" value="1"/>
</dbReference>
<protein>
    <recommendedName>
        <fullName evidence="5">WAP domain-containing protein</fullName>
    </recommendedName>
</protein>
<accession>A0A085MRX7</accession>
<dbReference type="GO" id="GO:0004867">
    <property type="term" value="F:serine-type endopeptidase inhibitor activity"/>
    <property type="evidence" value="ECO:0007669"/>
    <property type="project" value="TreeGrafter"/>
</dbReference>
<feature type="domain" description="WAP" evidence="5">
    <location>
        <begin position="87"/>
        <end position="132"/>
    </location>
</feature>
<evidence type="ECO:0000256" key="3">
    <source>
        <dbReference type="SAM" id="MobiDB-lite"/>
    </source>
</evidence>
<dbReference type="SUPFAM" id="SSF57256">
    <property type="entry name" value="Elafin-like"/>
    <property type="match status" value="19"/>
</dbReference>
<proteinExistence type="predicted"/>
<evidence type="ECO:0000313" key="6">
    <source>
        <dbReference type="EMBL" id="KFD59973.1"/>
    </source>
</evidence>
<feature type="domain" description="WAP" evidence="5">
    <location>
        <begin position="237"/>
        <end position="283"/>
    </location>
</feature>